<accession>A0A1R4GVP1</accession>
<gene>
    <name evidence="2" type="ORF">FM101_14545</name>
</gene>
<name>A0A1R4GVP1_9MICC</name>
<organism evidence="2 3">
    <name type="scientific">Arthrobacter rhombi</name>
    <dbReference type="NCBI Taxonomy" id="71253"/>
    <lineage>
        <taxon>Bacteria</taxon>
        <taxon>Bacillati</taxon>
        <taxon>Actinomycetota</taxon>
        <taxon>Actinomycetes</taxon>
        <taxon>Micrococcales</taxon>
        <taxon>Micrococcaceae</taxon>
        <taxon>Arthrobacter</taxon>
    </lineage>
</organism>
<evidence type="ECO:0000313" key="2">
    <source>
        <dbReference type="EMBL" id="SJM72191.1"/>
    </source>
</evidence>
<proteinExistence type="predicted"/>
<sequence length="259" mass="26087">MLLALPLVLSACTGGDPGDTPAPSGSGPVASSPAPSSSSAAPSPSPTGDPEASSAPPPLTGPLPSFTAEDLADAAREMAENHPGARARTSQEIAGQTETGQALLDDMDITPAKCAPFMDNQEATLPAGALIASVTIPGDTVNRESYVSLASYPDRAAAAAAVSRTADLISRCGSFDLSLGDTAGTAAVDREKTTTRAETTVGYRMDVSAGEQGVASYTVSGSDGAVVVSATTRDEHEKDIVPGDVADQLDEALEALRTQ</sequence>
<protein>
    <recommendedName>
        <fullName evidence="4">PknH-like extracellular domain-containing protein</fullName>
    </recommendedName>
</protein>
<evidence type="ECO:0008006" key="4">
    <source>
        <dbReference type="Google" id="ProtNLM"/>
    </source>
</evidence>
<reference evidence="2 3" key="1">
    <citation type="submission" date="2017-02" db="EMBL/GenBank/DDBJ databases">
        <authorList>
            <person name="Peterson S.W."/>
        </authorList>
    </citation>
    <scope>NUCLEOTIDE SEQUENCE [LARGE SCALE GENOMIC DNA]</scope>
    <source>
        <strain evidence="2 3">B Ar 00.02</strain>
    </source>
</reference>
<evidence type="ECO:0000313" key="3">
    <source>
        <dbReference type="Proteomes" id="UP000195913"/>
    </source>
</evidence>
<feature type="compositionally biased region" description="Low complexity" evidence="1">
    <location>
        <begin position="21"/>
        <end position="42"/>
    </location>
</feature>
<dbReference type="EMBL" id="FUHW01000051">
    <property type="protein sequence ID" value="SJM72191.1"/>
    <property type="molecule type" value="Genomic_DNA"/>
</dbReference>
<evidence type="ECO:0000256" key="1">
    <source>
        <dbReference type="SAM" id="MobiDB-lite"/>
    </source>
</evidence>
<dbReference type="AlphaFoldDB" id="A0A1R4GVP1"/>
<dbReference type="Proteomes" id="UP000195913">
    <property type="component" value="Unassembled WGS sequence"/>
</dbReference>
<feature type="region of interest" description="Disordered" evidence="1">
    <location>
        <begin position="9"/>
        <end position="94"/>
    </location>
</feature>
<keyword evidence="3" id="KW-1185">Reference proteome</keyword>